<feature type="signal peptide" evidence="1">
    <location>
        <begin position="1"/>
        <end position="30"/>
    </location>
</feature>
<reference evidence="2 3" key="1">
    <citation type="submission" date="2022-11" db="EMBL/GenBank/DDBJ databases">
        <title>Minimal conservation of predation-associated metabolite biosynthetic gene clusters underscores biosynthetic potential of Myxococcota including descriptions for ten novel species: Archangium lansinium sp. nov., Myxococcus landrumus sp. nov., Nannocystis bai.</title>
        <authorList>
            <person name="Ahearne A."/>
            <person name="Stevens C."/>
            <person name="Phillips K."/>
        </authorList>
    </citation>
    <scope>NUCLEOTIDE SEQUENCE [LARGE SCALE GENOMIC DNA]</scope>
    <source>
        <strain evidence="2 3">MIWBW</strain>
    </source>
</reference>
<accession>A0ABT4AP46</accession>
<feature type="chain" id="PRO_5047097817" description="MYXO-CTERM domain-containing protein" evidence="1">
    <location>
        <begin position="31"/>
        <end position="336"/>
    </location>
</feature>
<evidence type="ECO:0000313" key="3">
    <source>
        <dbReference type="Proteomes" id="UP001207654"/>
    </source>
</evidence>
<evidence type="ECO:0000313" key="2">
    <source>
        <dbReference type="EMBL" id="MCY1083459.1"/>
    </source>
</evidence>
<keyword evidence="1" id="KW-0732">Signal</keyword>
<dbReference type="RefSeq" id="WP_267541987.1">
    <property type="nucleotide sequence ID" value="NZ_JAPNKA010000001.1"/>
</dbReference>
<dbReference type="Proteomes" id="UP001207654">
    <property type="component" value="Unassembled WGS sequence"/>
</dbReference>
<organism evidence="2 3">
    <name type="scientific">Archangium lansingense</name>
    <dbReference type="NCBI Taxonomy" id="2995310"/>
    <lineage>
        <taxon>Bacteria</taxon>
        <taxon>Pseudomonadati</taxon>
        <taxon>Myxococcota</taxon>
        <taxon>Myxococcia</taxon>
        <taxon>Myxococcales</taxon>
        <taxon>Cystobacterineae</taxon>
        <taxon>Archangiaceae</taxon>
        <taxon>Archangium</taxon>
    </lineage>
</organism>
<proteinExistence type="predicted"/>
<protein>
    <recommendedName>
        <fullName evidence="4">MYXO-CTERM domain-containing protein</fullName>
    </recommendedName>
</protein>
<sequence>MRLKPFLFVACLLQLPLVLAVSLHASPAEACDPLGTQHSYYTLTESFPADGASNVPLDAVVLFTSQTWTLGTLATVPVTVHDVLSVTVTDSDTGEPAPGRVRSWWGYPAGEAWRPDAPLLPNRRYTFVAALQQSESRPDWAQGPTELRGSFTTGAQLSPPLELLGGLYVALEPFETDKFDCSPGLCSCERIGREVSTRARVRVPGVQGGSSLGSYEFELWVADNTPYRFGEPDQQLEHKVLWGVWGVETSGEPTDSTFEMPRHDAKYTPCFSWRVIDSAGNAREGEPVCLKEEVEPPSSIFGCSVAQDARGSRGTAFLVLLGAMLTVWRVRRRPVA</sequence>
<evidence type="ECO:0008006" key="4">
    <source>
        <dbReference type="Google" id="ProtNLM"/>
    </source>
</evidence>
<dbReference type="EMBL" id="JAPNKA010000001">
    <property type="protein sequence ID" value="MCY1083459.1"/>
    <property type="molecule type" value="Genomic_DNA"/>
</dbReference>
<evidence type="ECO:0000256" key="1">
    <source>
        <dbReference type="SAM" id="SignalP"/>
    </source>
</evidence>
<keyword evidence="3" id="KW-1185">Reference proteome</keyword>
<name>A0ABT4AP46_9BACT</name>
<gene>
    <name evidence="2" type="ORF">OV287_54385</name>
</gene>
<comment type="caution">
    <text evidence="2">The sequence shown here is derived from an EMBL/GenBank/DDBJ whole genome shotgun (WGS) entry which is preliminary data.</text>
</comment>